<organism evidence="2 3">
    <name type="scientific">Popillia japonica</name>
    <name type="common">Japanese beetle</name>
    <dbReference type="NCBI Taxonomy" id="7064"/>
    <lineage>
        <taxon>Eukaryota</taxon>
        <taxon>Metazoa</taxon>
        <taxon>Ecdysozoa</taxon>
        <taxon>Arthropoda</taxon>
        <taxon>Hexapoda</taxon>
        <taxon>Insecta</taxon>
        <taxon>Pterygota</taxon>
        <taxon>Neoptera</taxon>
        <taxon>Endopterygota</taxon>
        <taxon>Coleoptera</taxon>
        <taxon>Polyphaga</taxon>
        <taxon>Scarabaeiformia</taxon>
        <taxon>Scarabaeidae</taxon>
        <taxon>Rutelinae</taxon>
        <taxon>Popillia</taxon>
    </lineage>
</organism>
<name>A0AAW1LZ75_POPJA</name>
<keyword evidence="3" id="KW-1185">Reference proteome</keyword>
<evidence type="ECO:0000313" key="3">
    <source>
        <dbReference type="Proteomes" id="UP001458880"/>
    </source>
</evidence>
<dbReference type="EMBL" id="JASPKY010000076">
    <property type="protein sequence ID" value="KAK9739355.1"/>
    <property type="molecule type" value="Genomic_DNA"/>
</dbReference>
<feature type="compositionally biased region" description="Acidic residues" evidence="1">
    <location>
        <begin position="71"/>
        <end position="93"/>
    </location>
</feature>
<protein>
    <submittedName>
        <fullName evidence="2">Uncharacterized protein</fullName>
    </submittedName>
</protein>
<feature type="region of interest" description="Disordered" evidence="1">
    <location>
        <begin position="23"/>
        <end position="108"/>
    </location>
</feature>
<proteinExistence type="predicted"/>
<sequence>MAGGSHKRSATYVDDEATVLEWAEESDSEVCSSNIDSEEENEWAEESDSEVCSSNIDSEEENEEYLPRSDEEVDMVGEISSSEDEASESDNEVLQDVAGESYKDKSDQEIESNIELGYVHSVA</sequence>
<feature type="compositionally biased region" description="Acidic residues" evidence="1">
    <location>
        <begin position="36"/>
        <end position="49"/>
    </location>
</feature>
<comment type="caution">
    <text evidence="2">The sequence shown here is derived from an EMBL/GenBank/DDBJ whole genome shotgun (WGS) entry which is preliminary data.</text>
</comment>
<reference evidence="2 3" key="1">
    <citation type="journal article" date="2024" name="BMC Genomics">
        <title>De novo assembly and annotation of Popillia japonica's genome with initial clues to its potential as an invasive pest.</title>
        <authorList>
            <person name="Cucini C."/>
            <person name="Boschi S."/>
            <person name="Funari R."/>
            <person name="Cardaioli E."/>
            <person name="Iannotti N."/>
            <person name="Marturano G."/>
            <person name="Paoli F."/>
            <person name="Bruttini M."/>
            <person name="Carapelli A."/>
            <person name="Frati F."/>
            <person name="Nardi F."/>
        </authorList>
    </citation>
    <scope>NUCLEOTIDE SEQUENCE [LARGE SCALE GENOMIC DNA]</scope>
    <source>
        <strain evidence="2">DMR45628</strain>
    </source>
</reference>
<evidence type="ECO:0000313" key="2">
    <source>
        <dbReference type="EMBL" id="KAK9739355.1"/>
    </source>
</evidence>
<accession>A0AAW1LZ75</accession>
<gene>
    <name evidence="2" type="ORF">QE152_g9081</name>
</gene>
<dbReference type="AlphaFoldDB" id="A0AAW1LZ75"/>
<dbReference type="Proteomes" id="UP001458880">
    <property type="component" value="Unassembled WGS sequence"/>
</dbReference>
<evidence type="ECO:0000256" key="1">
    <source>
        <dbReference type="SAM" id="MobiDB-lite"/>
    </source>
</evidence>